<keyword evidence="2" id="KW-1185">Reference proteome</keyword>
<evidence type="ECO:0000313" key="1">
    <source>
        <dbReference type="EMBL" id="MFD1982356.1"/>
    </source>
</evidence>
<sequence>ELAVQASLPREAWGFWADRGATIIQTDEPKAAIDWLAANGYRVPYAEPRIEPAATASIN</sequence>
<organism evidence="1 2">
    <name type="scientific">Mesorhizobium newzealandense</name>
    <dbReference type="NCBI Taxonomy" id="1300302"/>
    <lineage>
        <taxon>Bacteria</taxon>
        <taxon>Pseudomonadati</taxon>
        <taxon>Pseudomonadota</taxon>
        <taxon>Alphaproteobacteria</taxon>
        <taxon>Hyphomicrobiales</taxon>
        <taxon>Phyllobacteriaceae</taxon>
        <taxon>Mesorhizobium</taxon>
    </lineage>
</organism>
<feature type="non-terminal residue" evidence="1">
    <location>
        <position position="1"/>
    </location>
</feature>
<protein>
    <submittedName>
        <fullName evidence="1">Glycerophosphodiester phosphodiesterase</fullName>
    </submittedName>
</protein>
<dbReference type="EMBL" id="JBHUGZ010000003">
    <property type="protein sequence ID" value="MFD1982356.1"/>
    <property type="molecule type" value="Genomic_DNA"/>
</dbReference>
<gene>
    <name evidence="1" type="ORF">ACFSOZ_06575</name>
</gene>
<reference evidence="2" key="1">
    <citation type="journal article" date="2019" name="Int. J. Syst. Evol. Microbiol.">
        <title>The Global Catalogue of Microorganisms (GCM) 10K type strain sequencing project: providing services to taxonomists for standard genome sequencing and annotation.</title>
        <authorList>
            <consortium name="The Broad Institute Genomics Platform"/>
            <consortium name="The Broad Institute Genome Sequencing Center for Infectious Disease"/>
            <person name="Wu L."/>
            <person name="Ma J."/>
        </authorList>
    </citation>
    <scope>NUCLEOTIDE SEQUENCE [LARGE SCALE GENOMIC DNA]</scope>
    <source>
        <strain evidence="2">CGMCC 1.16225</strain>
    </source>
</reference>
<evidence type="ECO:0000313" key="2">
    <source>
        <dbReference type="Proteomes" id="UP001597405"/>
    </source>
</evidence>
<dbReference type="Proteomes" id="UP001597405">
    <property type="component" value="Unassembled WGS sequence"/>
</dbReference>
<accession>A0ABW4U5Z2</accession>
<name>A0ABW4U5Z2_9HYPH</name>
<comment type="caution">
    <text evidence="1">The sequence shown here is derived from an EMBL/GenBank/DDBJ whole genome shotgun (WGS) entry which is preliminary data.</text>
</comment>
<proteinExistence type="predicted"/>